<evidence type="ECO:0000256" key="1">
    <source>
        <dbReference type="ARBA" id="ARBA00022729"/>
    </source>
</evidence>
<evidence type="ECO:0000256" key="2">
    <source>
        <dbReference type="SAM" id="Phobius"/>
    </source>
</evidence>
<evidence type="ECO:0000313" key="4">
    <source>
        <dbReference type="EMBL" id="SHE68049.1"/>
    </source>
</evidence>
<sequence length="343" mass="37995">MENFTVNKTWKFIVLTALAIAVTVSLGFYLYQGSRVNITLQLEDEVREIASHSKTVGELLEKESIPFYKGAYINVGLDRELEDNMNIIIKNPKSYTILSAGLELDVESTFNTVGEILDDNGIVLGEKDFTNPKQGDTITNGTTIEIFKVEEVVETVEDIIPFEKIVNKSNKIDIGTSKIVQDGKNGLKKSYFKKEFINGKLHSTEFVKEEVITQPISEIIEKGTKDLIVTSRGNTSYRKAMTMTATAYDLSFESCGKSPGDRYYGLTASGTKVRPGVVAVDPRVIPLGTKLYVQSLDGTKDYGFAIAEDTGGAIKGNKIDLFFESSSAVNRFGRRKVKVYVLK</sequence>
<dbReference type="GO" id="GO:0009254">
    <property type="term" value="P:peptidoglycan turnover"/>
    <property type="evidence" value="ECO:0007669"/>
    <property type="project" value="InterPro"/>
</dbReference>
<dbReference type="InterPro" id="IPR007137">
    <property type="entry name" value="DUF348"/>
</dbReference>
<protein>
    <recommendedName>
        <fullName evidence="3">G5 domain-containing protein</fullName>
    </recommendedName>
</protein>
<dbReference type="InterPro" id="IPR010611">
    <property type="entry name" value="3D_dom"/>
</dbReference>
<dbReference type="SMART" id="SM01208">
    <property type="entry name" value="G5"/>
    <property type="match status" value="1"/>
</dbReference>
<dbReference type="GO" id="GO:0004553">
    <property type="term" value="F:hydrolase activity, hydrolyzing O-glycosyl compounds"/>
    <property type="evidence" value="ECO:0007669"/>
    <property type="project" value="InterPro"/>
</dbReference>
<dbReference type="Gene3D" id="2.20.230.10">
    <property type="entry name" value="Resuscitation-promoting factor rpfb"/>
    <property type="match status" value="1"/>
</dbReference>
<dbReference type="Pfam" id="PF06725">
    <property type="entry name" value="3D"/>
    <property type="match status" value="1"/>
</dbReference>
<keyword evidence="1" id="KW-0732">Signal</keyword>
<organism evidence="4 5">
    <name type="scientific">Tissierella praeacuta DSM 18095</name>
    <dbReference type="NCBI Taxonomy" id="1123404"/>
    <lineage>
        <taxon>Bacteria</taxon>
        <taxon>Bacillati</taxon>
        <taxon>Bacillota</taxon>
        <taxon>Tissierellia</taxon>
        <taxon>Tissierellales</taxon>
        <taxon>Tissierellaceae</taxon>
        <taxon>Tissierella</taxon>
    </lineage>
</organism>
<dbReference type="PANTHER" id="PTHR39160">
    <property type="entry name" value="CELL WALL-BINDING PROTEIN YOCH"/>
    <property type="match status" value="1"/>
</dbReference>
<dbReference type="GeneID" id="90993823"/>
<dbReference type="Pfam" id="PF03990">
    <property type="entry name" value="DUF348"/>
    <property type="match status" value="2"/>
</dbReference>
<dbReference type="Gene3D" id="2.40.40.10">
    <property type="entry name" value="RlpA-like domain"/>
    <property type="match status" value="1"/>
</dbReference>
<dbReference type="PANTHER" id="PTHR39160:SF4">
    <property type="entry name" value="RESUSCITATION-PROMOTING FACTOR RPFB"/>
    <property type="match status" value="1"/>
</dbReference>
<dbReference type="Pfam" id="PF07501">
    <property type="entry name" value="G5"/>
    <property type="match status" value="1"/>
</dbReference>
<dbReference type="CDD" id="cd22786">
    <property type="entry name" value="DPBB_YuiC-like"/>
    <property type="match status" value="1"/>
</dbReference>
<dbReference type="PROSITE" id="PS51109">
    <property type="entry name" value="G5"/>
    <property type="match status" value="1"/>
</dbReference>
<dbReference type="EMBL" id="FQTY01000005">
    <property type="protein sequence ID" value="SHE68049.1"/>
    <property type="molecule type" value="Genomic_DNA"/>
</dbReference>
<dbReference type="GO" id="GO:0019867">
    <property type="term" value="C:outer membrane"/>
    <property type="evidence" value="ECO:0007669"/>
    <property type="project" value="InterPro"/>
</dbReference>
<dbReference type="InterPro" id="IPR051933">
    <property type="entry name" value="Resuscitation_pf_RpfB"/>
</dbReference>
<keyword evidence="2" id="KW-0812">Transmembrane</keyword>
<name>A0A1M4VGD7_9FIRM</name>
<evidence type="ECO:0000313" key="5">
    <source>
        <dbReference type="Proteomes" id="UP000184114"/>
    </source>
</evidence>
<accession>A0A1M4VGD7</accession>
<dbReference type="InterPro" id="IPR011098">
    <property type="entry name" value="G5_dom"/>
</dbReference>
<keyword evidence="2" id="KW-1133">Transmembrane helix</keyword>
<dbReference type="Proteomes" id="UP000184114">
    <property type="component" value="Unassembled WGS sequence"/>
</dbReference>
<dbReference type="SUPFAM" id="SSF50685">
    <property type="entry name" value="Barwin-like endoglucanases"/>
    <property type="match status" value="1"/>
</dbReference>
<proteinExistence type="predicted"/>
<keyword evidence="5" id="KW-1185">Reference proteome</keyword>
<dbReference type="InterPro" id="IPR036908">
    <property type="entry name" value="RlpA-like_sf"/>
</dbReference>
<dbReference type="AlphaFoldDB" id="A0A1M4VGD7"/>
<evidence type="ECO:0000259" key="3">
    <source>
        <dbReference type="PROSITE" id="PS51109"/>
    </source>
</evidence>
<gene>
    <name evidence="4" type="ORF">SAMN02745784_01446</name>
</gene>
<feature type="transmembrane region" description="Helical" evidence="2">
    <location>
        <begin position="12"/>
        <end position="31"/>
    </location>
</feature>
<dbReference type="STRING" id="1123404.SAMN02745784_01446"/>
<keyword evidence="2" id="KW-0472">Membrane</keyword>
<dbReference type="RefSeq" id="WP_072974837.1">
    <property type="nucleotide sequence ID" value="NZ_FQTY01000005.1"/>
</dbReference>
<feature type="domain" description="G5" evidence="3">
    <location>
        <begin position="146"/>
        <end position="226"/>
    </location>
</feature>
<reference evidence="5" key="1">
    <citation type="submission" date="2016-11" db="EMBL/GenBank/DDBJ databases">
        <authorList>
            <person name="Varghese N."/>
            <person name="Submissions S."/>
        </authorList>
    </citation>
    <scope>NUCLEOTIDE SEQUENCE [LARGE SCALE GENOMIC DNA]</scope>
    <source>
        <strain evidence="5">DSM 18095</strain>
    </source>
</reference>